<dbReference type="GeneID" id="88225376"/>
<dbReference type="RefSeq" id="WP_017366192.1">
    <property type="nucleotide sequence ID" value="NZ_CP079097.1"/>
</dbReference>
<dbReference type="SUPFAM" id="SSF141371">
    <property type="entry name" value="PilZ domain-like"/>
    <property type="match status" value="1"/>
</dbReference>
<dbReference type="Gene3D" id="2.40.10.220">
    <property type="entry name" value="predicted glycosyltransferase like domains"/>
    <property type="match status" value="1"/>
</dbReference>
<protein>
    <submittedName>
        <fullName evidence="2">PilZ domain-containing protein</fullName>
    </submittedName>
</protein>
<evidence type="ECO:0000313" key="2">
    <source>
        <dbReference type="EMBL" id="CAI8827064.1"/>
    </source>
</evidence>
<evidence type="ECO:0000259" key="1">
    <source>
        <dbReference type="Pfam" id="PF07238"/>
    </source>
</evidence>
<name>A0AA35UL84_METCP</name>
<organism evidence="2 3">
    <name type="scientific">Methylococcus capsulatus</name>
    <dbReference type="NCBI Taxonomy" id="414"/>
    <lineage>
        <taxon>Bacteria</taxon>
        <taxon>Pseudomonadati</taxon>
        <taxon>Pseudomonadota</taxon>
        <taxon>Gammaproteobacteria</taxon>
        <taxon>Methylococcales</taxon>
        <taxon>Methylococcaceae</taxon>
        <taxon>Methylococcus</taxon>
    </lineage>
</organism>
<dbReference type="EMBL" id="OX458332">
    <property type="protein sequence ID" value="CAI8827064.1"/>
    <property type="molecule type" value="Genomic_DNA"/>
</dbReference>
<dbReference type="Proteomes" id="UP001158598">
    <property type="component" value="Chromosome"/>
</dbReference>
<evidence type="ECO:0000313" key="3">
    <source>
        <dbReference type="Proteomes" id="UP001158598"/>
    </source>
</evidence>
<dbReference type="Pfam" id="PF07238">
    <property type="entry name" value="PilZ"/>
    <property type="match status" value="1"/>
</dbReference>
<gene>
    <name evidence="2" type="ORF">MCNOR_2055</name>
</gene>
<dbReference type="AlphaFoldDB" id="A0AA35UL84"/>
<dbReference type="InterPro" id="IPR009875">
    <property type="entry name" value="PilZ_domain"/>
</dbReference>
<proteinExistence type="predicted"/>
<reference evidence="2" key="1">
    <citation type="submission" date="2023-03" db="EMBL/GenBank/DDBJ databases">
        <authorList>
            <person name="Pearce D."/>
        </authorList>
    </citation>
    <scope>NUCLEOTIDE SEQUENCE</scope>
    <source>
        <strain evidence="2">Mc</strain>
    </source>
</reference>
<feature type="domain" description="PilZ" evidence="1">
    <location>
        <begin position="6"/>
        <end position="85"/>
    </location>
</feature>
<dbReference type="GO" id="GO:0035438">
    <property type="term" value="F:cyclic-di-GMP binding"/>
    <property type="evidence" value="ECO:0007669"/>
    <property type="project" value="InterPro"/>
</dbReference>
<sequence length="100" mass="11168">MPHFIERRRSRRIPVSYPIKYRIAGENEERAGVCVNISGSGILFRTDEIIEPGRALEIRIEPDNRLTPPLTASIEVVRCIPAPEPGFHHVAGAIKGIKSK</sequence>
<accession>A0AA35UL84</accession>